<evidence type="ECO:0000313" key="2">
    <source>
        <dbReference type="EMBL" id="MEA5607392.1"/>
    </source>
</evidence>
<dbReference type="InterPro" id="IPR001173">
    <property type="entry name" value="Glyco_trans_2-like"/>
</dbReference>
<proteinExistence type="predicted"/>
<dbReference type="EMBL" id="JAYGHK010000010">
    <property type="protein sequence ID" value="MEA5607392.1"/>
    <property type="molecule type" value="Genomic_DNA"/>
</dbReference>
<reference evidence="2 3" key="1">
    <citation type="submission" date="2023-12" db="EMBL/GenBank/DDBJ databases">
        <title>Baltic Sea Cyanobacteria.</title>
        <authorList>
            <person name="Delbaje E."/>
            <person name="Fewer D.P."/>
            <person name="Shishido T.K."/>
        </authorList>
    </citation>
    <scope>NUCLEOTIDE SEQUENCE [LARGE SCALE GENOMIC DNA]</scope>
    <source>
        <strain evidence="2 3">UHCC 0060</strain>
    </source>
</reference>
<organism evidence="2 3">
    <name type="scientific">Nodularia spumigena UHCC 0060</name>
    <dbReference type="NCBI Taxonomy" id="3110300"/>
    <lineage>
        <taxon>Bacteria</taxon>
        <taxon>Bacillati</taxon>
        <taxon>Cyanobacteriota</taxon>
        <taxon>Cyanophyceae</taxon>
        <taxon>Nostocales</taxon>
        <taxon>Nodulariaceae</taxon>
        <taxon>Nodularia</taxon>
    </lineage>
</organism>
<name>A0ABU5UN38_NODSP</name>
<evidence type="ECO:0000313" key="3">
    <source>
        <dbReference type="Proteomes" id="UP001303285"/>
    </source>
</evidence>
<evidence type="ECO:0000259" key="1">
    <source>
        <dbReference type="Pfam" id="PF00535"/>
    </source>
</evidence>
<comment type="caution">
    <text evidence="2">The sequence shown here is derived from an EMBL/GenBank/DDBJ whole genome shotgun (WGS) entry which is preliminary data.</text>
</comment>
<dbReference type="GO" id="GO:0016757">
    <property type="term" value="F:glycosyltransferase activity"/>
    <property type="evidence" value="ECO:0007669"/>
    <property type="project" value="UniProtKB-KW"/>
</dbReference>
<keyword evidence="3" id="KW-1185">Reference proteome</keyword>
<accession>A0ABU5UN38</accession>
<keyword evidence="2" id="KW-0328">Glycosyltransferase</keyword>
<dbReference type="SUPFAM" id="SSF53448">
    <property type="entry name" value="Nucleotide-diphospho-sugar transferases"/>
    <property type="match status" value="1"/>
</dbReference>
<dbReference type="Proteomes" id="UP001303285">
    <property type="component" value="Unassembled WGS sequence"/>
</dbReference>
<keyword evidence="2" id="KW-0808">Transferase</keyword>
<protein>
    <submittedName>
        <fullName evidence="2">Glycosyltransferase family 2 protein</fullName>
        <ecNumber evidence="2">2.4.-.-</ecNumber>
    </submittedName>
</protein>
<feature type="domain" description="Glycosyltransferase 2-like" evidence="1">
    <location>
        <begin position="220"/>
        <end position="347"/>
    </location>
</feature>
<dbReference type="PANTHER" id="PTHR22916:SF3">
    <property type="entry name" value="UDP-GLCNAC:BETAGAL BETA-1,3-N-ACETYLGLUCOSAMINYLTRANSFERASE-LIKE PROTEIN 1"/>
    <property type="match status" value="1"/>
</dbReference>
<dbReference type="CDD" id="cd06433">
    <property type="entry name" value="GT_2_WfgS_like"/>
    <property type="match status" value="1"/>
</dbReference>
<dbReference type="Gene3D" id="3.90.550.10">
    <property type="entry name" value="Spore Coat Polysaccharide Biosynthesis Protein SpsA, Chain A"/>
    <property type="match status" value="1"/>
</dbReference>
<gene>
    <name evidence="2" type="ORF">VB695_04740</name>
</gene>
<sequence>MQFFTNKPSKSLDLLEFEHYLNFLNKIKLPSKVVAVIKVEAHTSDDMLGWHGLTSLTCLSETNEIYDIDVRYAWSNILFKQNLVDHGWNETILLENKVRGMPYRHKLIIYLCNISIRIDQPVRIEKVEENLFIGCYWQSILHLYIQMPFEHPFEHQLHEDEHNDFQESLLFDYAPVIINNKNAQINTTPLLAAHPQRKGEGGLRKLGLYKHSVNQKPLISIITVVFNGEKYIEQTIQSVINQSYKNIEYIIIDGGSTDKTLDIIKQYEEYIDYWVSEPDQGIYDAMNKGIKASTGELIGLINSGDVYTNNAIKQVVELYTLNKPNHEHIIITGAMYRFNDEGSFLFKLVKKYEDLNTRINKGMPINHPSTFVSINTYKTLDYFDPKFRICGDYDFIFRAYHSSIVKFIFTNTDIAYMRLGGVSERFKSLWTRCIEHFLIRKSNIFWVNNFLMSTRWLSIAVSKFLLKKILGNKLMSIYYRVRHKSIKHSII</sequence>
<dbReference type="Pfam" id="PF00535">
    <property type="entry name" value="Glycos_transf_2"/>
    <property type="match status" value="1"/>
</dbReference>
<dbReference type="InterPro" id="IPR029044">
    <property type="entry name" value="Nucleotide-diphossugar_trans"/>
</dbReference>
<dbReference type="RefSeq" id="WP_323243754.1">
    <property type="nucleotide sequence ID" value="NZ_JAYGHK010000010.1"/>
</dbReference>
<dbReference type="PANTHER" id="PTHR22916">
    <property type="entry name" value="GLYCOSYLTRANSFERASE"/>
    <property type="match status" value="1"/>
</dbReference>
<dbReference type="EC" id="2.4.-.-" evidence="2"/>